<protein>
    <submittedName>
        <fullName evidence="2">Uncharacterized protein</fullName>
    </submittedName>
</protein>
<evidence type="ECO:0000256" key="1">
    <source>
        <dbReference type="SAM" id="MobiDB-lite"/>
    </source>
</evidence>
<dbReference type="AlphaFoldDB" id="A0A6A6AZE1"/>
<evidence type="ECO:0000313" key="2">
    <source>
        <dbReference type="EMBL" id="KAF2137289.1"/>
    </source>
</evidence>
<name>A0A6A6AZE1_9PEZI</name>
<dbReference type="Proteomes" id="UP000799438">
    <property type="component" value="Unassembled WGS sequence"/>
</dbReference>
<accession>A0A6A6AZE1</accession>
<feature type="compositionally biased region" description="Low complexity" evidence="1">
    <location>
        <begin position="196"/>
        <end position="235"/>
    </location>
</feature>
<feature type="compositionally biased region" description="Acidic residues" evidence="1">
    <location>
        <begin position="251"/>
        <end position="263"/>
    </location>
</feature>
<feature type="region of interest" description="Disordered" evidence="1">
    <location>
        <begin position="117"/>
        <end position="137"/>
    </location>
</feature>
<gene>
    <name evidence="2" type="ORF">K452DRAFT_341266</name>
</gene>
<reference evidence="2" key="1">
    <citation type="journal article" date="2020" name="Stud. Mycol.">
        <title>101 Dothideomycetes genomes: a test case for predicting lifestyles and emergence of pathogens.</title>
        <authorList>
            <person name="Haridas S."/>
            <person name="Albert R."/>
            <person name="Binder M."/>
            <person name="Bloem J."/>
            <person name="Labutti K."/>
            <person name="Salamov A."/>
            <person name="Andreopoulos B."/>
            <person name="Baker S."/>
            <person name="Barry K."/>
            <person name="Bills G."/>
            <person name="Bluhm B."/>
            <person name="Cannon C."/>
            <person name="Castanera R."/>
            <person name="Culley D."/>
            <person name="Daum C."/>
            <person name="Ezra D."/>
            <person name="Gonzalez J."/>
            <person name="Henrissat B."/>
            <person name="Kuo A."/>
            <person name="Liang C."/>
            <person name="Lipzen A."/>
            <person name="Lutzoni F."/>
            <person name="Magnuson J."/>
            <person name="Mondo S."/>
            <person name="Nolan M."/>
            <person name="Ohm R."/>
            <person name="Pangilinan J."/>
            <person name="Park H.-J."/>
            <person name="Ramirez L."/>
            <person name="Alfaro M."/>
            <person name="Sun H."/>
            <person name="Tritt A."/>
            <person name="Yoshinaga Y."/>
            <person name="Zwiers L.-H."/>
            <person name="Turgeon B."/>
            <person name="Goodwin S."/>
            <person name="Spatafora J."/>
            <person name="Crous P."/>
            <person name="Grigoriev I."/>
        </authorList>
    </citation>
    <scope>NUCLEOTIDE SEQUENCE</scope>
    <source>
        <strain evidence="2">CBS 121167</strain>
    </source>
</reference>
<feature type="compositionally biased region" description="Low complexity" evidence="1">
    <location>
        <begin position="162"/>
        <end position="187"/>
    </location>
</feature>
<dbReference type="GeneID" id="54302872"/>
<feature type="region of interest" description="Disordered" evidence="1">
    <location>
        <begin position="162"/>
        <end position="309"/>
    </location>
</feature>
<feature type="compositionally biased region" description="Acidic residues" evidence="1">
    <location>
        <begin position="285"/>
        <end position="297"/>
    </location>
</feature>
<dbReference type="RefSeq" id="XP_033393007.1">
    <property type="nucleotide sequence ID" value="XM_033545366.1"/>
</dbReference>
<evidence type="ECO:0000313" key="3">
    <source>
        <dbReference type="Proteomes" id="UP000799438"/>
    </source>
</evidence>
<keyword evidence="3" id="KW-1185">Reference proteome</keyword>
<organism evidence="2 3">
    <name type="scientific">Aplosporella prunicola CBS 121167</name>
    <dbReference type="NCBI Taxonomy" id="1176127"/>
    <lineage>
        <taxon>Eukaryota</taxon>
        <taxon>Fungi</taxon>
        <taxon>Dikarya</taxon>
        <taxon>Ascomycota</taxon>
        <taxon>Pezizomycotina</taxon>
        <taxon>Dothideomycetes</taxon>
        <taxon>Dothideomycetes incertae sedis</taxon>
        <taxon>Botryosphaeriales</taxon>
        <taxon>Aplosporellaceae</taxon>
        <taxon>Aplosporella</taxon>
    </lineage>
</organism>
<proteinExistence type="predicted"/>
<sequence>MDQPRRSVSAHTTLDSEEVPPHFACRIRVLGNLKEHNLRMAEELLQSFGTEFIRRETDVDLNENDASSGEPRNNVLYLCGKLQSSCTITVSDHTENSVPSHMYTSTKTTTAFLPRDAMGAVNGSDSGGSDQDDRGSAIGGRVSLANLEVIGFDGRNNNAAGAVNDGASSDNDDSSSAIDDSVYSSDINSTSTVNGSIYSTPLTSPPTSSDGSTTSASSVPQGTHPHAQAPATQAQEVASSNDEAGVQSDEGFYEADDESDDQGDGSAHEADDEDDVQPDEGTHEVEDEVDVQADEANNEATNEALTEADDAPAVAVAEAAHEVVEEHTGDVDEPAVEVDEAVHEAVDETNYENDNTVYGNIPDEYFFEAERVDKELRRKPSCGGLQAEDA</sequence>
<dbReference type="EMBL" id="ML995504">
    <property type="protein sequence ID" value="KAF2137289.1"/>
    <property type="molecule type" value="Genomic_DNA"/>
</dbReference>
<feature type="compositionally biased region" description="Low complexity" evidence="1">
    <location>
        <begin position="298"/>
        <end position="309"/>
    </location>
</feature>